<dbReference type="AlphaFoldDB" id="A0A2S7J1W2"/>
<proteinExistence type="predicted"/>
<dbReference type="EMBL" id="PTRC01000012">
    <property type="protein sequence ID" value="PQA74225.1"/>
    <property type="molecule type" value="Genomic_DNA"/>
</dbReference>
<evidence type="ECO:0000313" key="2">
    <source>
        <dbReference type="Proteomes" id="UP000238493"/>
    </source>
</evidence>
<dbReference type="OrthoDB" id="7869995at2"/>
<reference evidence="1 2" key="1">
    <citation type="submission" date="2018-02" db="EMBL/GenBank/DDBJ databases">
        <title>Draft genome sequence of Ochrobactrum oryzae found in Brazil.</title>
        <authorList>
            <person name="Cerdeira L."/>
            <person name="Andrade F."/>
            <person name="Zacariotto T."/>
            <person name="Barbosa B."/>
            <person name="Santos S."/>
            <person name="Cassetari V."/>
            <person name="Lincopan N."/>
        </authorList>
    </citation>
    <scope>NUCLEOTIDE SEQUENCE [LARGE SCALE GENOMIC DNA]</scope>
    <source>
        <strain evidence="1 2">OA447</strain>
    </source>
</reference>
<dbReference type="RefSeq" id="WP_104755133.1">
    <property type="nucleotide sequence ID" value="NZ_JBHEEO010000004.1"/>
</dbReference>
<accession>A0A2S7J1W2</accession>
<protein>
    <submittedName>
        <fullName evidence="1">Uncharacterized protein</fullName>
    </submittedName>
</protein>
<comment type="caution">
    <text evidence="1">The sequence shown here is derived from an EMBL/GenBank/DDBJ whole genome shotgun (WGS) entry which is preliminary data.</text>
</comment>
<organism evidence="1 2">
    <name type="scientific">Brucella oryzae</name>
    <dbReference type="NCBI Taxonomy" id="335286"/>
    <lineage>
        <taxon>Bacteria</taxon>
        <taxon>Pseudomonadati</taxon>
        <taxon>Pseudomonadota</taxon>
        <taxon>Alphaproteobacteria</taxon>
        <taxon>Hyphomicrobiales</taxon>
        <taxon>Brucellaceae</taxon>
        <taxon>Brucella/Ochrobactrum group</taxon>
        <taxon>Brucella</taxon>
    </lineage>
</organism>
<dbReference type="Proteomes" id="UP000238493">
    <property type="component" value="Unassembled WGS sequence"/>
</dbReference>
<gene>
    <name evidence="1" type="ORF">C3731_07805</name>
</gene>
<keyword evidence="2" id="KW-1185">Reference proteome</keyword>
<sequence>MADGYLTNIEATKSWVLRACGWKVRDIQKRFDVDPRRLYDVWEEKEFKGCRYKAMHLFLRLFPGKPIDGLFDKHVPRFQRTLKTDHQLRLPF</sequence>
<name>A0A2S7J1W2_9HYPH</name>
<evidence type="ECO:0000313" key="1">
    <source>
        <dbReference type="EMBL" id="PQA74225.1"/>
    </source>
</evidence>